<accession>A0A2H3DAQ5</accession>
<dbReference type="OrthoDB" id="2996936at2759"/>
<keyword evidence="3" id="KW-1185">Reference proteome</keyword>
<protein>
    <submittedName>
        <fullName evidence="2">Uncharacterized protein</fullName>
    </submittedName>
</protein>
<dbReference type="InParanoid" id="A0A2H3DAQ5"/>
<name>A0A2H3DAQ5_ARMGA</name>
<dbReference type="EMBL" id="KZ293697">
    <property type="protein sequence ID" value="PBK84566.1"/>
    <property type="molecule type" value="Genomic_DNA"/>
</dbReference>
<gene>
    <name evidence="2" type="ORF">ARMGADRAFT_1037049</name>
</gene>
<evidence type="ECO:0000313" key="2">
    <source>
        <dbReference type="EMBL" id="PBK84566.1"/>
    </source>
</evidence>
<evidence type="ECO:0000313" key="3">
    <source>
        <dbReference type="Proteomes" id="UP000217790"/>
    </source>
</evidence>
<proteinExistence type="predicted"/>
<evidence type="ECO:0000256" key="1">
    <source>
        <dbReference type="SAM" id="MobiDB-lite"/>
    </source>
</evidence>
<feature type="region of interest" description="Disordered" evidence="1">
    <location>
        <begin position="1"/>
        <end position="24"/>
    </location>
</feature>
<dbReference type="Proteomes" id="UP000217790">
    <property type="component" value="Unassembled WGS sequence"/>
</dbReference>
<reference evidence="3" key="1">
    <citation type="journal article" date="2017" name="Nat. Ecol. Evol.">
        <title>Genome expansion and lineage-specific genetic innovations in the forest pathogenic fungi Armillaria.</title>
        <authorList>
            <person name="Sipos G."/>
            <person name="Prasanna A.N."/>
            <person name="Walter M.C."/>
            <person name="O'Connor E."/>
            <person name="Balint B."/>
            <person name="Krizsan K."/>
            <person name="Kiss B."/>
            <person name="Hess J."/>
            <person name="Varga T."/>
            <person name="Slot J."/>
            <person name="Riley R."/>
            <person name="Boka B."/>
            <person name="Rigling D."/>
            <person name="Barry K."/>
            <person name="Lee J."/>
            <person name="Mihaltcheva S."/>
            <person name="LaButti K."/>
            <person name="Lipzen A."/>
            <person name="Waldron R."/>
            <person name="Moloney N.M."/>
            <person name="Sperisen C."/>
            <person name="Kredics L."/>
            <person name="Vagvoelgyi C."/>
            <person name="Patrignani A."/>
            <person name="Fitzpatrick D."/>
            <person name="Nagy I."/>
            <person name="Doyle S."/>
            <person name="Anderson J.B."/>
            <person name="Grigoriev I.V."/>
            <person name="Gueldener U."/>
            <person name="Muensterkoetter M."/>
            <person name="Nagy L.G."/>
        </authorList>
    </citation>
    <scope>NUCLEOTIDE SEQUENCE [LARGE SCALE GENOMIC DNA]</scope>
    <source>
        <strain evidence="3">Ar21-2</strain>
    </source>
</reference>
<organism evidence="2 3">
    <name type="scientific">Armillaria gallica</name>
    <name type="common">Bulbous honey fungus</name>
    <name type="synonym">Armillaria bulbosa</name>
    <dbReference type="NCBI Taxonomy" id="47427"/>
    <lineage>
        <taxon>Eukaryota</taxon>
        <taxon>Fungi</taxon>
        <taxon>Dikarya</taxon>
        <taxon>Basidiomycota</taxon>
        <taxon>Agaricomycotina</taxon>
        <taxon>Agaricomycetes</taxon>
        <taxon>Agaricomycetidae</taxon>
        <taxon>Agaricales</taxon>
        <taxon>Marasmiineae</taxon>
        <taxon>Physalacriaceae</taxon>
        <taxon>Armillaria</taxon>
    </lineage>
</organism>
<dbReference type="AlphaFoldDB" id="A0A2H3DAQ5"/>
<sequence length="263" mass="30178">MVETTDSRAASPTHPSPEEDFDFPEELEPLVVPTDIENIDDKSLREVIRPWPTCIPLYTFARHANLRECRDRALDILKLSSKVGNGLHLARTLMHNQNNNAGYTSHARFDVTTTRGEIVYKLKEDLYRDLRTRFATRHAMASESLSAHGYSDLRIPTWGVDITKGLTANDFEVYALHFRIRTKHFINMLDECHDWFKLGIHQILEGDLMAAQCNADQAHIKIEEEETPVNLTLSKRHKSATKTMLTTWEWESVRHAAVGDEEP</sequence>